<proteinExistence type="predicted"/>
<evidence type="ECO:0000313" key="1">
    <source>
        <dbReference type="EMBL" id="KAI9907374.1"/>
    </source>
</evidence>
<evidence type="ECO:0000313" key="2">
    <source>
        <dbReference type="Proteomes" id="UP001163321"/>
    </source>
</evidence>
<reference evidence="1 2" key="1">
    <citation type="journal article" date="2022" name="bioRxiv">
        <title>The genome of the oomycete Peronosclerospora sorghi, a cosmopolitan pathogen of maize and sorghum, is inflated with dispersed pseudogenes.</title>
        <authorList>
            <person name="Fletcher K."/>
            <person name="Martin F."/>
            <person name="Isakeit T."/>
            <person name="Cavanaugh K."/>
            <person name="Magill C."/>
            <person name="Michelmore R."/>
        </authorList>
    </citation>
    <scope>NUCLEOTIDE SEQUENCE [LARGE SCALE GENOMIC DNA]</scope>
    <source>
        <strain evidence="1">P6</strain>
    </source>
</reference>
<dbReference type="Proteomes" id="UP001163321">
    <property type="component" value="Chromosome 8"/>
</dbReference>
<protein>
    <submittedName>
        <fullName evidence="1">Uncharacterized protein</fullName>
    </submittedName>
</protein>
<keyword evidence="2" id="KW-1185">Reference proteome</keyword>
<sequence length="175" mass="19080">MVTASIDSVMLPIWFTLSKSALQACCSIAFFTRVGFVTVRSSPTICTSLPILLVIFTHDSQSSWSNGSSIDTIWLDPAHFSINPSYTSSSFSAEIFSDSGIVSSVCGSCVELRGGYVHPNTHFVRVASDFYSLLDQVDRLAVRLNVRGESTLVANRRGIQAIAVFNHLLQVVINL</sequence>
<accession>A0ACC0VLP5</accession>
<name>A0ACC0VLP5_9STRA</name>
<dbReference type="EMBL" id="CM047587">
    <property type="protein sequence ID" value="KAI9907374.1"/>
    <property type="molecule type" value="Genomic_DNA"/>
</dbReference>
<organism evidence="1 2">
    <name type="scientific">Peronosclerospora sorghi</name>
    <dbReference type="NCBI Taxonomy" id="230839"/>
    <lineage>
        <taxon>Eukaryota</taxon>
        <taxon>Sar</taxon>
        <taxon>Stramenopiles</taxon>
        <taxon>Oomycota</taxon>
        <taxon>Peronosporomycetes</taxon>
        <taxon>Peronosporales</taxon>
        <taxon>Peronosporaceae</taxon>
        <taxon>Peronosclerospora</taxon>
    </lineage>
</organism>
<gene>
    <name evidence="1" type="ORF">PsorP6_003577</name>
</gene>
<comment type="caution">
    <text evidence="1">The sequence shown here is derived from an EMBL/GenBank/DDBJ whole genome shotgun (WGS) entry which is preliminary data.</text>
</comment>